<feature type="region of interest" description="Disordered" evidence="1">
    <location>
        <begin position="1"/>
        <end position="46"/>
    </location>
</feature>
<sequence length="193" mass="21063">MEAPSASSAPAEAATGGPLSHEPHLDPVRPKEWEQPRQRGDPAKRKPYEFLVSFLPNLPTRQQLQAEGLDCFVWAEDDPTASAMYKRVSPRKGRSTSQPREKGKGQAENDESDQAPEEPAPKKPRVQVDLAALPKPPKITMWAGEVARVKGWGSNGLQQRPVDVPGAMRSDRERAEKASGDEFAVAVSAEPGH</sequence>
<feature type="compositionally biased region" description="Basic and acidic residues" evidence="1">
    <location>
        <begin position="21"/>
        <end position="46"/>
    </location>
</feature>
<dbReference type="AlphaFoldDB" id="A0A2S5B7Y0"/>
<feature type="compositionally biased region" description="Low complexity" evidence="1">
    <location>
        <begin position="1"/>
        <end position="14"/>
    </location>
</feature>
<name>A0A2S5B7Y0_9BASI</name>
<evidence type="ECO:0000313" key="3">
    <source>
        <dbReference type="Proteomes" id="UP000237144"/>
    </source>
</evidence>
<evidence type="ECO:0000313" key="2">
    <source>
        <dbReference type="EMBL" id="POY72867.1"/>
    </source>
</evidence>
<keyword evidence="3" id="KW-1185">Reference proteome</keyword>
<protein>
    <submittedName>
        <fullName evidence="2">Uncharacterized protein</fullName>
    </submittedName>
</protein>
<evidence type="ECO:0000256" key="1">
    <source>
        <dbReference type="SAM" id="MobiDB-lite"/>
    </source>
</evidence>
<reference evidence="2 3" key="1">
    <citation type="journal article" date="2018" name="Front. Microbiol.">
        <title>Prospects for Fungal Bioremediation of Acidic Radioactive Waste Sites: Characterization and Genome Sequence of Rhodotorula taiwanensis MD1149.</title>
        <authorList>
            <person name="Tkavc R."/>
            <person name="Matrosova V.Y."/>
            <person name="Grichenko O.E."/>
            <person name="Gostincar C."/>
            <person name="Volpe R.P."/>
            <person name="Klimenkova P."/>
            <person name="Gaidamakova E.K."/>
            <person name="Zhou C.E."/>
            <person name="Stewart B.J."/>
            <person name="Lyman M.G."/>
            <person name="Malfatti S.A."/>
            <person name="Rubinfeld B."/>
            <person name="Courtot M."/>
            <person name="Singh J."/>
            <person name="Dalgard C.L."/>
            <person name="Hamilton T."/>
            <person name="Frey K.G."/>
            <person name="Gunde-Cimerman N."/>
            <person name="Dugan L."/>
            <person name="Daly M.J."/>
        </authorList>
    </citation>
    <scope>NUCLEOTIDE SEQUENCE [LARGE SCALE GENOMIC DNA]</scope>
    <source>
        <strain evidence="2 3">MD1149</strain>
    </source>
</reference>
<feature type="region of interest" description="Disordered" evidence="1">
    <location>
        <begin position="154"/>
        <end position="193"/>
    </location>
</feature>
<proteinExistence type="predicted"/>
<organism evidence="2 3">
    <name type="scientific">Rhodotorula taiwanensis</name>
    <dbReference type="NCBI Taxonomy" id="741276"/>
    <lineage>
        <taxon>Eukaryota</taxon>
        <taxon>Fungi</taxon>
        <taxon>Dikarya</taxon>
        <taxon>Basidiomycota</taxon>
        <taxon>Pucciniomycotina</taxon>
        <taxon>Microbotryomycetes</taxon>
        <taxon>Sporidiobolales</taxon>
        <taxon>Sporidiobolaceae</taxon>
        <taxon>Rhodotorula</taxon>
    </lineage>
</organism>
<dbReference type="EMBL" id="PJQD01000046">
    <property type="protein sequence ID" value="POY72867.1"/>
    <property type="molecule type" value="Genomic_DNA"/>
</dbReference>
<comment type="caution">
    <text evidence="2">The sequence shown here is derived from an EMBL/GenBank/DDBJ whole genome shotgun (WGS) entry which is preliminary data.</text>
</comment>
<feature type="region of interest" description="Disordered" evidence="1">
    <location>
        <begin position="82"/>
        <end position="128"/>
    </location>
</feature>
<dbReference type="Proteomes" id="UP000237144">
    <property type="component" value="Unassembled WGS sequence"/>
</dbReference>
<gene>
    <name evidence="2" type="ORF">BMF94_4122</name>
</gene>
<feature type="compositionally biased region" description="Basic and acidic residues" evidence="1">
    <location>
        <begin position="169"/>
        <end position="180"/>
    </location>
</feature>
<accession>A0A2S5B7Y0</accession>